<evidence type="ECO:0000313" key="3">
    <source>
        <dbReference type="Proteomes" id="UP000319756"/>
    </source>
</evidence>
<sequence length="334" mass="39336">MIFLACFLLSLYLSLNIVEDKPLSNLIERGEEMRVIKERVEPSELKYLKFLKPRRGLTIKENQYYLKLLKGFKGEKEFDRLIQQELTADCLVLNGLLFEHSLTVFQIDTLLIFQNDVYLIEIKYFEGDFYTDDEQWHVISGKEIKNPLLQIQRSESTFRQMQQSLKLDYTVKASLVFNNPEFHLYNASSDLPVIFPAQLYRFVKRLNDVPTEISQKHEQFADHLVSRHLTDSPHTRVPDYDYDQLKKGVVCPKCLSFLSQKESKWVCNKCGNMEERADAILRTVNEFQFLFPNKKLTTKTICDWCGIVQGYKTVRRILNKHFNRIGNTNNSYFV</sequence>
<dbReference type="KEGG" id="sale:EPH95_07040"/>
<dbReference type="InterPro" id="IPR011528">
    <property type="entry name" value="NERD"/>
</dbReference>
<gene>
    <name evidence="2" type="ORF">EPH95_07040</name>
</gene>
<dbReference type="Proteomes" id="UP000319756">
    <property type="component" value="Chromosome"/>
</dbReference>
<dbReference type="Pfam" id="PF08378">
    <property type="entry name" value="NERD"/>
    <property type="match status" value="1"/>
</dbReference>
<accession>A0A514LGI8</accession>
<reference evidence="3" key="1">
    <citation type="submission" date="2019-01" db="EMBL/GenBank/DDBJ databases">
        <title>Genomic analysis of Salicibibacter sp. NKC3-5.</title>
        <authorList>
            <person name="Oh Y.J."/>
        </authorList>
    </citation>
    <scope>NUCLEOTIDE SEQUENCE [LARGE SCALE GENOMIC DNA]</scope>
    <source>
        <strain evidence="3">NKC3-5</strain>
    </source>
</reference>
<keyword evidence="3" id="KW-1185">Reference proteome</keyword>
<dbReference type="EMBL" id="CP035485">
    <property type="protein sequence ID" value="QDI90962.1"/>
    <property type="molecule type" value="Genomic_DNA"/>
</dbReference>
<dbReference type="AlphaFoldDB" id="A0A514LGI8"/>
<evidence type="ECO:0000259" key="1">
    <source>
        <dbReference type="PROSITE" id="PS50965"/>
    </source>
</evidence>
<proteinExistence type="predicted"/>
<feature type="domain" description="NERD" evidence="1">
    <location>
        <begin position="70"/>
        <end position="184"/>
    </location>
</feature>
<evidence type="ECO:0000313" key="2">
    <source>
        <dbReference type="EMBL" id="QDI90962.1"/>
    </source>
</evidence>
<name>A0A514LGI8_9BACI</name>
<organism evidence="2 3">
    <name type="scientific">Salicibibacter halophilus</name>
    <dbReference type="NCBI Taxonomy" id="2502791"/>
    <lineage>
        <taxon>Bacteria</taxon>
        <taxon>Bacillati</taxon>
        <taxon>Bacillota</taxon>
        <taxon>Bacilli</taxon>
        <taxon>Bacillales</taxon>
        <taxon>Bacillaceae</taxon>
        <taxon>Salicibibacter</taxon>
    </lineage>
</organism>
<protein>
    <submittedName>
        <fullName evidence="2">NERD domain-containing protein</fullName>
    </submittedName>
</protein>
<dbReference type="PROSITE" id="PS50965">
    <property type="entry name" value="NERD"/>
    <property type="match status" value="1"/>
</dbReference>